<organism evidence="1 2">
    <name type="scientific">Vitis vinifera</name>
    <name type="common">Grape</name>
    <dbReference type="NCBI Taxonomy" id="29760"/>
    <lineage>
        <taxon>Eukaryota</taxon>
        <taxon>Viridiplantae</taxon>
        <taxon>Streptophyta</taxon>
        <taxon>Embryophyta</taxon>
        <taxon>Tracheophyta</taxon>
        <taxon>Spermatophyta</taxon>
        <taxon>Magnoliopsida</taxon>
        <taxon>eudicotyledons</taxon>
        <taxon>Gunneridae</taxon>
        <taxon>Pentapetalae</taxon>
        <taxon>rosids</taxon>
        <taxon>Vitales</taxon>
        <taxon>Vitaceae</taxon>
        <taxon>Viteae</taxon>
        <taxon>Vitis</taxon>
    </lineage>
</organism>
<evidence type="ECO:0000313" key="1">
    <source>
        <dbReference type="EMBL" id="CBI40685.3"/>
    </source>
</evidence>
<accession>D7UD70</accession>
<sequence length="51" mass="5906">MPSFPGGLDPWGLPNQKKKQKVKTLLLLMWMINFLRSLDLKMPGMGKIFFL</sequence>
<proteinExistence type="predicted"/>
<protein>
    <submittedName>
        <fullName evidence="1">Uncharacterized protein</fullName>
    </submittedName>
</protein>
<dbReference type="HOGENOM" id="CLU_3110309_0_0_1"/>
<dbReference type="AlphaFoldDB" id="D7UD70"/>
<reference evidence="2" key="1">
    <citation type="journal article" date="2007" name="Nature">
        <title>The grapevine genome sequence suggests ancestral hexaploidization in major angiosperm phyla.</title>
        <authorList>
            <consortium name="The French-Italian Public Consortium for Grapevine Genome Characterization."/>
            <person name="Jaillon O."/>
            <person name="Aury J.-M."/>
            <person name="Noel B."/>
            <person name="Policriti A."/>
            <person name="Clepet C."/>
            <person name="Casagrande A."/>
            <person name="Choisne N."/>
            <person name="Aubourg S."/>
            <person name="Vitulo N."/>
            <person name="Jubin C."/>
            <person name="Vezzi A."/>
            <person name="Legeai F."/>
            <person name="Hugueney P."/>
            <person name="Dasilva C."/>
            <person name="Horner D."/>
            <person name="Mica E."/>
            <person name="Jublot D."/>
            <person name="Poulain J."/>
            <person name="Bruyere C."/>
            <person name="Billault A."/>
            <person name="Segurens B."/>
            <person name="Gouyvenoux M."/>
            <person name="Ugarte E."/>
            <person name="Cattonaro F."/>
            <person name="Anthouard V."/>
            <person name="Vico V."/>
            <person name="Del Fabbro C."/>
            <person name="Alaux M."/>
            <person name="Di Gaspero G."/>
            <person name="Dumas V."/>
            <person name="Felice N."/>
            <person name="Paillard S."/>
            <person name="Juman I."/>
            <person name="Moroldo M."/>
            <person name="Scalabrin S."/>
            <person name="Canaguier A."/>
            <person name="Le Clainche I."/>
            <person name="Malacrida G."/>
            <person name="Durand E."/>
            <person name="Pesole G."/>
            <person name="Laucou V."/>
            <person name="Chatelet P."/>
            <person name="Merdinoglu D."/>
            <person name="Delledonne M."/>
            <person name="Pezzotti M."/>
            <person name="Lecharny A."/>
            <person name="Scarpelli C."/>
            <person name="Artiguenave F."/>
            <person name="Pe M.E."/>
            <person name="Valle G."/>
            <person name="Morgante M."/>
            <person name="Caboche M."/>
            <person name="Adam-Blondon A.-F."/>
            <person name="Weissenbach J."/>
            <person name="Quetier F."/>
            <person name="Wincker P."/>
        </authorList>
    </citation>
    <scope>NUCLEOTIDE SEQUENCE [LARGE SCALE GENOMIC DNA]</scope>
    <source>
        <strain evidence="2">cv. Pinot noir / PN40024</strain>
    </source>
</reference>
<gene>
    <name evidence="1" type="ordered locus">VIT_12s0121g00180</name>
</gene>
<evidence type="ECO:0000313" key="2">
    <source>
        <dbReference type="Proteomes" id="UP000009183"/>
    </source>
</evidence>
<dbReference type="InParanoid" id="D7UD70"/>
<name>D7UD70_VITVI</name>
<dbReference type="Proteomes" id="UP000009183">
    <property type="component" value="Chromosome 12"/>
</dbReference>
<dbReference type="EMBL" id="FN596758">
    <property type="protein sequence ID" value="CBI40685.3"/>
    <property type="molecule type" value="Genomic_DNA"/>
</dbReference>
<dbReference type="PaxDb" id="29760-VIT_12s0121g00180.t01"/>
<keyword evidence="2" id="KW-1185">Reference proteome</keyword>